<dbReference type="RefSeq" id="WP_253837423.1">
    <property type="nucleotide sequence ID" value="NZ_JAMTCS010000010.1"/>
</dbReference>
<evidence type="ECO:0008006" key="4">
    <source>
        <dbReference type="Google" id="ProtNLM"/>
    </source>
</evidence>
<comment type="caution">
    <text evidence="2">The sequence shown here is derived from an EMBL/GenBank/DDBJ whole genome shotgun (WGS) entry which is preliminary data.</text>
</comment>
<evidence type="ECO:0000313" key="3">
    <source>
        <dbReference type="Proteomes" id="UP001139493"/>
    </source>
</evidence>
<sequence>MSDDAQYWYNTETGQVEEGRRSSWTHLMGPYGTRAEAERALESARARTESWDGEDEEWRGKK</sequence>
<feature type="region of interest" description="Disordered" evidence="1">
    <location>
        <begin position="43"/>
        <end position="62"/>
    </location>
</feature>
<protein>
    <recommendedName>
        <fullName evidence="4">Sporulation related protein</fullName>
    </recommendedName>
</protein>
<feature type="compositionally biased region" description="Acidic residues" evidence="1">
    <location>
        <begin position="51"/>
        <end position="62"/>
    </location>
</feature>
<evidence type="ECO:0000256" key="1">
    <source>
        <dbReference type="SAM" id="MobiDB-lite"/>
    </source>
</evidence>
<reference evidence="2" key="1">
    <citation type="submission" date="2022-06" db="EMBL/GenBank/DDBJ databases">
        <title>Genomic Encyclopedia of Archaeal and Bacterial Type Strains, Phase II (KMG-II): from individual species to whole genera.</title>
        <authorList>
            <person name="Goeker M."/>
        </authorList>
    </citation>
    <scope>NUCLEOTIDE SEQUENCE</scope>
    <source>
        <strain evidence="2">DSM 26652</strain>
    </source>
</reference>
<dbReference type="AlphaFoldDB" id="A0A9X2G5K8"/>
<name>A0A9X2G5K8_9MICO</name>
<keyword evidence="3" id="KW-1185">Reference proteome</keyword>
<evidence type="ECO:0000313" key="2">
    <source>
        <dbReference type="EMBL" id="MCP2265963.1"/>
    </source>
</evidence>
<organism evidence="2 3">
    <name type="scientific">Promicromonospora thailandica</name>
    <dbReference type="NCBI Taxonomy" id="765201"/>
    <lineage>
        <taxon>Bacteria</taxon>
        <taxon>Bacillati</taxon>
        <taxon>Actinomycetota</taxon>
        <taxon>Actinomycetes</taxon>
        <taxon>Micrococcales</taxon>
        <taxon>Promicromonosporaceae</taxon>
        <taxon>Promicromonospora</taxon>
    </lineage>
</organism>
<accession>A0A9X2G5K8</accession>
<dbReference type="Proteomes" id="UP001139493">
    <property type="component" value="Unassembled WGS sequence"/>
</dbReference>
<gene>
    <name evidence="2" type="ORF">APR03_003328</name>
</gene>
<proteinExistence type="predicted"/>
<dbReference type="EMBL" id="JAMTCS010000010">
    <property type="protein sequence ID" value="MCP2265963.1"/>
    <property type="molecule type" value="Genomic_DNA"/>
</dbReference>